<proteinExistence type="predicted"/>
<dbReference type="Proteomes" id="UP001242732">
    <property type="component" value="Chromosome"/>
</dbReference>
<dbReference type="InterPro" id="IPR001451">
    <property type="entry name" value="Hexapep"/>
</dbReference>
<gene>
    <name evidence="1" type="ORF">QRO08_24450</name>
</gene>
<sequence length="187" mass="19823">MPLSPYLDATPTMDEGVFIHASAQVIGDVHLGRDASVWCNAVLRGDVHRITVGEGSNVQDLSMGHVSHRHAGKPDGSPLVIGSHVTIGHSAILHGCRIGDECLIGMGSIVMDDAVIGDQVMLGAGSLVPPGKVLERGSLYIGRPAVRQRALTPQEIAYLRYSAEHYVRVKNNYLATPQPPLPAALPG</sequence>
<dbReference type="InterPro" id="IPR047324">
    <property type="entry name" value="LbH_gamma_CA-like"/>
</dbReference>
<dbReference type="PANTHER" id="PTHR13061">
    <property type="entry name" value="DYNACTIN SUBUNIT P25"/>
    <property type="match status" value="1"/>
</dbReference>
<dbReference type="RefSeq" id="WP_011793297.1">
    <property type="nucleotide sequence ID" value="NZ_CP023687.1"/>
</dbReference>
<dbReference type="Gene3D" id="2.160.10.10">
    <property type="entry name" value="Hexapeptide repeat proteins"/>
    <property type="match status" value="1"/>
</dbReference>
<dbReference type="GeneID" id="79789905"/>
<dbReference type="EMBL" id="CP127363">
    <property type="protein sequence ID" value="WIY48926.1"/>
    <property type="molecule type" value="Genomic_DNA"/>
</dbReference>
<dbReference type="InterPro" id="IPR011004">
    <property type="entry name" value="Trimer_LpxA-like_sf"/>
</dbReference>
<organism evidence="1 2">
    <name type="scientific">Paracidovorax citrulli</name>
    <name type="common">Acidovorax citrulli</name>
    <dbReference type="NCBI Taxonomy" id="80869"/>
    <lineage>
        <taxon>Bacteria</taxon>
        <taxon>Pseudomonadati</taxon>
        <taxon>Pseudomonadota</taxon>
        <taxon>Betaproteobacteria</taxon>
        <taxon>Burkholderiales</taxon>
        <taxon>Comamonadaceae</taxon>
        <taxon>Paracidovorax</taxon>
    </lineage>
</organism>
<evidence type="ECO:0000313" key="2">
    <source>
        <dbReference type="Proteomes" id="UP001242732"/>
    </source>
</evidence>
<dbReference type="SUPFAM" id="SSF51161">
    <property type="entry name" value="Trimeric LpxA-like enzymes"/>
    <property type="match status" value="1"/>
</dbReference>
<accession>A0ABY9APT3</accession>
<dbReference type="Pfam" id="PF00132">
    <property type="entry name" value="Hexapep"/>
    <property type="match status" value="1"/>
</dbReference>
<dbReference type="CDD" id="cd04645">
    <property type="entry name" value="LbH_gamma_CA_like"/>
    <property type="match status" value="1"/>
</dbReference>
<name>A0ABY9APT3_PARCI</name>
<keyword evidence="2" id="KW-1185">Reference proteome</keyword>
<dbReference type="InterPro" id="IPR050484">
    <property type="entry name" value="Transf_Hexapept/Carb_Anhydrase"/>
</dbReference>
<protein>
    <submittedName>
        <fullName evidence="1">Gamma carbonic anhydrase family protein</fullName>
    </submittedName>
</protein>
<dbReference type="PANTHER" id="PTHR13061:SF56">
    <property type="entry name" value="PROTEIN YRDA"/>
    <property type="match status" value="1"/>
</dbReference>
<evidence type="ECO:0000313" key="1">
    <source>
        <dbReference type="EMBL" id="WIY48926.1"/>
    </source>
</evidence>
<reference evidence="1 2" key="1">
    <citation type="submission" date="2023-06" db="EMBL/GenBank/DDBJ databases">
        <authorList>
            <person name="Ham H."/>
            <person name="Park D.S."/>
        </authorList>
    </citation>
    <scope>NUCLEOTIDE SEQUENCE [LARGE SCALE GENOMIC DNA]</scope>
    <source>
        <strain evidence="1 2">KACC 17005</strain>
    </source>
</reference>